<dbReference type="InterPro" id="IPR035979">
    <property type="entry name" value="RBD_domain_sf"/>
</dbReference>
<comment type="caution">
    <text evidence="3">The sequence shown here is derived from an EMBL/GenBank/DDBJ whole genome shotgun (WGS) entry which is preliminary data.</text>
</comment>
<keyword evidence="4" id="KW-1185">Reference proteome</keyword>
<dbReference type="PROSITE" id="PS50076">
    <property type="entry name" value="DNAJ_2"/>
    <property type="match status" value="1"/>
</dbReference>
<dbReference type="SMART" id="SM00271">
    <property type="entry name" value="DnaJ"/>
    <property type="match status" value="1"/>
</dbReference>
<feature type="compositionally biased region" description="Basic and acidic residues" evidence="1">
    <location>
        <begin position="277"/>
        <end position="290"/>
    </location>
</feature>
<dbReference type="SUPFAM" id="SSF46565">
    <property type="entry name" value="Chaperone J-domain"/>
    <property type="match status" value="1"/>
</dbReference>
<dbReference type="Pfam" id="PF00226">
    <property type="entry name" value="DnaJ"/>
    <property type="match status" value="1"/>
</dbReference>
<dbReference type="Gene3D" id="1.10.287.110">
    <property type="entry name" value="DnaJ domain"/>
    <property type="match status" value="1"/>
</dbReference>
<feature type="region of interest" description="Disordered" evidence="1">
    <location>
        <begin position="266"/>
        <end position="290"/>
    </location>
</feature>
<accession>A0AAV7E402</accession>
<feature type="domain" description="J" evidence="2">
    <location>
        <begin position="6"/>
        <end position="77"/>
    </location>
</feature>
<name>A0AAV7E402_ARIFI</name>
<evidence type="ECO:0000313" key="3">
    <source>
        <dbReference type="EMBL" id="KAG9442855.1"/>
    </source>
</evidence>
<dbReference type="CDD" id="cd12429">
    <property type="entry name" value="RRM_DNAJC17"/>
    <property type="match status" value="1"/>
</dbReference>
<dbReference type="InterPro" id="IPR036869">
    <property type="entry name" value="J_dom_sf"/>
</dbReference>
<dbReference type="InterPro" id="IPR001623">
    <property type="entry name" value="DnaJ_domain"/>
</dbReference>
<dbReference type="Gene3D" id="3.30.70.330">
    <property type="match status" value="1"/>
</dbReference>
<dbReference type="PANTHER" id="PTHR45098:SF1">
    <property type="entry name" value="DNAJ DOMAIN CONTAINING PROTEIN, EXPRESSED"/>
    <property type="match status" value="1"/>
</dbReference>
<evidence type="ECO:0000313" key="4">
    <source>
        <dbReference type="Proteomes" id="UP000825729"/>
    </source>
</evidence>
<reference evidence="3 4" key="1">
    <citation type="submission" date="2021-07" db="EMBL/GenBank/DDBJ databases">
        <title>The Aristolochia fimbriata genome: insights into angiosperm evolution, floral development and chemical biosynthesis.</title>
        <authorList>
            <person name="Jiao Y."/>
        </authorList>
    </citation>
    <scope>NUCLEOTIDE SEQUENCE [LARGE SCALE GENOMIC DNA]</scope>
    <source>
        <strain evidence="3">IBCAS-2021</strain>
        <tissue evidence="3">Leaf</tissue>
    </source>
</reference>
<evidence type="ECO:0000259" key="2">
    <source>
        <dbReference type="PROSITE" id="PS50076"/>
    </source>
</evidence>
<dbReference type="GO" id="GO:0003723">
    <property type="term" value="F:RNA binding"/>
    <property type="evidence" value="ECO:0007669"/>
    <property type="project" value="InterPro"/>
</dbReference>
<evidence type="ECO:0000256" key="1">
    <source>
        <dbReference type="SAM" id="MobiDB-lite"/>
    </source>
</evidence>
<proteinExistence type="predicted"/>
<dbReference type="InterPro" id="IPR000504">
    <property type="entry name" value="RRM_dom"/>
</dbReference>
<organism evidence="3 4">
    <name type="scientific">Aristolochia fimbriata</name>
    <name type="common">White veined hardy Dutchman's pipe vine</name>
    <dbReference type="NCBI Taxonomy" id="158543"/>
    <lineage>
        <taxon>Eukaryota</taxon>
        <taxon>Viridiplantae</taxon>
        <taxon>Streptophyta</taxon>
        <taxon>Embryophyta</taxon>
        <taxon>Tracheophyta</taxon>
        <taxon>Spermatophyta</taxon>
        <taxon>Magnoliopsida</taxon>
        <taxon>Magnoliidae</taxon>
        <taxon>Piperales</taxon>
        <taxon>Aristolochiaceae</taxon>
        <taxon>Aristolochia</taxon>
    </lineage>
</organism>
<dbReference type="InterPro" id="IPR034254">
    <property type="entry name" value="DNAJC17_RRM"/>
</dbReference>
<gene>
    <name evidence="3" type="ORF">H6P81_018709</name>
</gene>
<sequence length="344" mass="39205">MDADIDHYEILGLPSGEEGMKLTLKEIEKAYKNKARQIHPDKNLNDPLAKSKFQQLQSSLEILKSETARKAFHDLLRAKLERVRRDYHLDAKRRKMVSDLEAREQASFAPDPQEKLRKQEEDAKKKFLEEITKIREMLAKKRTDGVKVGFEEKKEKESTGSGVALNKEKILKVSWEKGGEEYDATKLRDLFVKFGEVEDVVIRSGVKKKRSALVVMASKEAAVAATRNMCGKLSNPLLVLPLEPSSADVLVIKKMKIPFWRSSERLQKSRKSKQKHQKLENNHSLFDRLHDGKEPAKASSLAVQRPDIAHLLVNRCCSRKVKLCGNGSKTQDQRIKDIPVKSCI</sequence>
<protein>
    <recommendedName>
        <fullName evidence="2">J domain-containing protein</fullName>
    </recommendedName>
</protein>
<dbReference type="AlphaFoldDB" id="A0AAV7E402"/>
<dbReference type="Proteomes" id="UP000825729">
    <property type="component" value="Unassembled WGS sequence"/>
</dbReference>
<feature type="region of interest" description="Disordered" evidence="1">
    <location>
        <begin position="101"/>
        <end position="120"/>
    </location>
</feature>
<dbReference type="InterPro" id="IPR012677">
    <property type="entry name" value="Nucleotide-bd_a/b_plait_sf"/>
</dbReference>
<dbReference type="SUPFAM" id="SSF54928">
    <property type="entry name" value="RNA-binding domain, RBD"/>
    <property type="match status" value="1"/>
</dbReference>
<dbReference type="EMBL" id="JAINDJ010000007">
    <property type="protein sequence ID" value="KAG9442855.1"/>
    <property type="molecule type" value="Genomic_DNA"/>
</dbReference>
<dbReference type="Pfam" id="PF00076">
    <property type="entry name" value="RRM_1"/>
    <property type="match status" value="1"/>
</dbReference>
<dbReference type="PANTHER" id="PTHR45098">
    <property type="entry name" value="DNAJ DOMAIN CONTAINING PROTEIN, EXPRESSED"/>
    <property type="match status" value="1"/>
</dbReference>
<dbReference type="CDD" id="cd06257">
    <property type="entry name" value="DnaJ"/>
    <property type="match status" value="1"/>
</dbReference>